<dbReference type="STRING" id="679936.Sulac_0109"/>
<protein>
    <recommendedName>
        <fullName evidence="3">Pseudouridine synthase RsuA/RluA-like domain-containing protein</fullName>
    </recommendedName>
</protein>
<reference evidence="1 2" key="2">
    <citation type="journal article" date="2012" name="Stand. Genomic Sci.">
        <title>Complete genome sequence of the moderately thermophilic mineral-sulfide-oxidizing firmicute Sulfobacillus acidophilus type strain (NAL(T)).</title>
        <authorList>
            <person name="Anderson I."/>
            <person name="Chertkov O."/>
            <person name="Chen A."/>
            <person name="Saunders E."/>
            <person name="Lapidus A."/>
            <person name="Nolan M."/>
            <person name="Lucas S."/>
            <person name="Hammon N."/>
            <person name="Deshpande S."/>
            <person name="Cheng J.F."/>
            <person name="Han C."/>
            <person name="Tapia R."/>
            <person name="Goodwin L.A."/>
            <person name="Pitluck S."/>
            <person name="Liolios K."/>
            <person name="Pagani I."/>
            <person name="Ivanova N."/>
            <person name="Mikhailova N."/>
            <person name="Pati A."/>
            <person name="Palaniappan K."/>
            <person name="Land M."/>
            <person name="Pan C."/>
            <person name="Rohde M."/>
            <person name="Pukall R."/>
            <person name="Goker M."/>
            <person name="Detter J.C."/>
            <person name="Woyke T."/>
            <person name="Bristow J."/>
            <person name="Eisen J.A."/>
            <person name="Markowitz V."/>
            <person name="Hugenholtz P."/>
            <person name="Kyrpides N.C."/>
            <person name="Klenk H.P."/>
            <person name="Mavromatis K."/>
        </authorList>
    </citation>
    <scope>NUCLEOTIDE SEQUENCE [LARGE SCALE GENOMIC DNA]</scope>
    <source>
        <strain evidence="2">ATCC 700253 / DSM 10332 / NAL</strain>
    </source>
</reference>
<organism evidence="1 2">
    <name type="scientific">Sulfobacillus acidophilus (strain ATCC 700253 / DSM 10332 / NAL)</name>
    <dbReference type="NCBI Taxonomy" id="679936"/>
    <lineage>
        <taxon>Bacteria</taxon>
        <taxon>Bacillati</taxon>
        <taxon>Bacillota</taxon>
        <taxon>Clostridia</taxon>
        <taxon>Eubacteriales</taxon>
        <taxon>Clostridiales Family XVII. Incertae Sedis</taxon>
        <taxon>Sulfobacillus</taxon>
    </lineage>
</organism>
<dbReference type="AlphaFoldDB" id="G8TVP3"/>
<dbReference type="GO" id="GO:0009982">
    <property type="term" value="F:pseudouridine synthase activity"/>
    <property type="evidence" value="ECO:0007669"/>
    <property type="project" value="InterPro"/>
</dbReference>
<reference evidence="2" key="1">
    <citation type="submission" date="2011-12" db="EMBL/GenBank/DDBJ databases">
        <title>The complete genome of chromosome of Sulfobacillus acidophilus DSM 10332.</title>
        <authorList>
            <person name="Lucas S."/>
            <person name="Han J."/>
            <person name="Lapidus A."/>
            <person name="Bruce D."/>
            <person name="Goodwin L."/>
            <person name="Pitluck S."/>
            <person name="Peters L."/>
            <person name="Kyrpides N."/>
            <person name="Mavromatis K."/>
            <person name="Ivanova N."/>
            <person name="Mikhailova N."/>
            <person name="Chertkov O."/>
            <person name="Saunders E."/>
            <person name="Detter J.C."/>
            <person name="Tapia R."/>
            <person name="Han C."/>
            <person name="Land M."/>
            <person name="Hauser L."/>
            <person name="Markowitz V."/>
            <person name="Cheng J.-F."/>
            <person name="Hugenholtz P."/>
            <person name="Woyke T."/>
            <person name="Wu D."/>
            <person name="Pukall R."/>
            <person name="Gehrich-Schroeter G."/>
            <person name="Schneider S."/>
            <person name="Klenk H.-P."/>
            <person name="Eisen J.A."/>
        </authorList>
    </citation>
    <scope>NUCLEOTIDE SEQUENCE [LARGE SCALE GENOMIC DNA]</scope>
    <source>
        <strain evidence="2">ATCC 700253 / DSM 10332 / NAL</strain>
    </source>
</reference>
<gene>
    <name evidence="1" type="ordered locus">Sulac_0109</name>
</gene>
<dbReference type="GO" id="GO:0003723">
    <property type="term" value="F:RNA binding"/>
    <property type="evidence" value="ECO:0007669"/>
    <property type="project" value="InterPro"/>
</dbReference>
<dbReference type="Gene3D" id="3.30.2350.10">
    <property type="entry name" value="Pseudouridine synthase"/>
    <property type="match status" value="1"/>
</dbReference>
<name>G8TVP3_SULAD</name>
<dbReference type="InterPro" id="IPR020103">
    <property type="entry name" value="PsdUridine_synth_cat_dom_sf"/>
</dbReference>
<dbReference type="GO" id="GO:0006396">
    <property type="term" value="P:RNA processing"/>
    <property type="evidence" value="ECO:0007669"/>
    <property type="project" value="UniProtKB-ARBA"/>
</dbReference>
<evidence type="ECO:0000313" key="1">
    <source>
        <dbReference type="EMBL" id="AEW03682.1"/>
    </source>
</evidence>
<dbReference type="PATRIC" id="fig|679936.5.peg.116"/>
<dbReference type="GO" id="GO:0001522">
    <property type="term" value="P:pseudouridine synthesis"/>
    <property type="evidence" value="ECO:0007669"/>
    <property type="project" value="InterPro"/>
</dbReference>
<proteinExistence type="predicted"/>
<dbReference type="KEGG" id="sap:Sulac_0109"/>
<dbReference type="SUPFAM" id="SSF55120">
    <property type="entry name" value="Pseudouridine synthase"/>
    <property type="match status" value="1"/>
</dbReference>
<dbReference type="Proteomes" id="UP000005439">
    <property type="component" value="Chromosome"/>
</dbReference>
<dbReference type="EMBL" id="CP003179">
    <property type="protein sequence ID" value="AEW03682.1"/>
    <property type="molecule type" value="Genomic_DNA"/>
</dbReference>
<dbReference type="HOGENOM" id="CLU_1395675_0_0_9"/>
<dbReference type="GO" id="GO:0140098">
    <property type="term" value="F:catalytic activity, acting on RNA"/>
    <property type="evidence" value="ECO:0007669"/>
    <property type="project" value="UniProtKB-ARBA"/>
</dbReference>
<accession>G8TVP3</accession>
<evidence type="ECO:0000313" key="2">
    <source>
        <dbReference type="Proteomes" id="UP000005439"/>
    </source>
</evidence>
<evidence type="ECO:0008006" key="3">
    <source>
        <dbReference type="Google" id="ProtNLM"/>
    </source>
</evidence>
<sequence length="195" mass="21888">MEKIPLIPVNPQRSIVLWYEGPTFLVADKPAGLETFPEEILQDDTLVNALLQSNRWLAEMETSLRPGVIHTLRRQDRGVTVVAKTDETAESLRQSHQDGAWRFRYRVQVPETLVPHTTPSVTVVDSRSYGPITVYDIDATLGDTAQLAADWLGDPEAPATFYAYEVEVPTPYRRLTAGFGHRIVLPEIDLYTAPT</sequence>
<keyword evidence="2" id="KW-1185">Reference proteome</keyword>